<evidence type="ECO:0000313" key="2">
    <source>
        <dbReference type="EMBL" id="SDS57271.1"/>
    </source>
</evidence>
<keyword evidence="3" id="KW-1185">Reference proteome</keyword>
<dbReference type="OrthoDB" id="6902207at2"/>
<dbReference type="RefSeq" id="WP_093393373.1">
    <property type="nucleotide sequence ID" value="NZ_LT629736.1"/>
</dbReference>
<evidence type="ECO:0000256" key="1">
    <source>
        <dbReference type="SAM" id="SignalP"/>
    </source>
</evidence>
<feature type="signal peptide" evidence="1">
    <location>
        <begin position="1"/>
        <end position="21"/>
    </location>
</feature>
<name>A0A1H1TAZ9_9GAMM</name>
<evidence type="ECO:0000313" key="3">
    <source>
        <dbReference type="Proteomes" id="UP000243207"/>
    </source>
</evidence>
<dbReference type="EMBL" id="LT629736">
    <property type="protein sequence ID" value="SDS57271.1"/>
    <property type="molecule type" value="Genomic_DNA"/>
</dbReference>
<gene>
    <name evidence="2" type="ORF">SAMN05216421_1771</name>
</gene>
<organism evidence="2 3">
    <name type="scientific">Halopseudomonas xinjiangensis</name>
    <dbReference type="NCBI Taxonomy" id="487184"/>
    <lineage>
        <taxon>Bacteria</taxon>
        <taxon>Pseudomonadati</taxon>
        <taxon>Pseudomonadota</taxon>
        <taxon>Gammaproteobacteria</taxon>
        <taxon>Pseudomonadales</taxon>
        <taxon>Pseudomonadaceae</taxon>
        <taxon>Halopseudomonas</taxon>
    </lineage>
</organism>
<dbReference type="AlphaFoldDB" id="A0A1H1TAZ9"/>
<accession>A0A1H1TAZ9</accession>
<keyword evidence="1" id="KW-0732">Signal</keyword>
<dbReference type="Proteomes" id="UP000243207">
    <property type="component" value="Chromosome I"/>
</dbReference>
<protein>
    <submittedName>
        <fullName evidence="2">Uncharacterized protein</fullName>
    </submittedName>
</protein>
<reference evidence="3" key="1">
    <citation type="submission" date="2016-10" db="EMBL/GenBank/DDBJ databases">
        <authorList>
            <person name="Varghese N."/>
            <person name="Submissions S."/>
        </authorList>
    </citation>
    <scope>NUCLEOTIDE SEQUENCE [LARGE SCALE GENOMIC DNA]</scope>
    <source>
        <strain evidence="3">NRRL B-51270</strain>
    </source>
</reference>
<proteinExistence type="predicted"/>
<sequence>MRYRHLLILATPFAFALPASADWPTGARTGFVAECMENSQASHQAERAKAFCECAADEASNEFSEAELEQMSRGMNREMEQRLIETARSCAPKLEG</sequence>
<feature type="chain" id="PRO_5009260939" evidence="1">
    <location>
        <begin position="22"/>
        <end position="96"/>
    </location>
</feature>